<proteinExistence type="predicted"/>
<keyword evidence="2" id="KW-1185">Reference proteome</keyword>
<evidence type="ECO:0000313" key="1">
    <source>
        <dbReference type="EMBL" id="KAL1599736.1"/>
    </source>
</evidence>
<dbReference type="EMBL" id="JAKJXO020000010">
    <property type="protein sequence ID" value="KAL1599736.1"/>
    <property type="molecule type" value="Genomic_DNA"/>
</dbReference>
<gene>
    <name evidence="1" type="ORF">SLS60_007540</name>
</gene>
<protein>
    <submittedName>
        <fullName evidence="1">Uncharacterized protein</fullName>
    </submittedName>
</protein>
<sequence length="429" mass="48062">MSAPIALTLAYALVLMALLFTLLLLPRPVTARLWTLLWGKKRGLFPVYLGSHHASRTCFQDVDDWLGGHFGNAALLRYGLLESNAAIVGSRVLDFFSPGFCTDTKSDWDFSVPNDPTCVWRLMTRLEQCGVVWQSIADRLVTTIARSFDVVAVDRFRNPPGFLFLYSFQATLGDVVDAHMAQVLLQGPNNRIARELFEMRGQILAIAALGGDISSFRINAYLIDGERVLLFFPADGHARQGDDYFWDRASVVDGVVTHNGRVSKVQIIATAGGYWSHILNFHSSCVQGFVDGNIAALLYPEETARREFFTWKTTHPRARDEAARAKYRARGFTPVTLPAGADVRSLGTGPTMVVNLDAPNPRWTSQEHRDRTFAIHNRPSFVWERQDDRLVPLAGEPAHHVVAMVDGQHTTLEAKLRYCRRHGIRLVED</sequence>
<name>A0ABR3R5P5_9PLEO</name>
<comment type="caution">
    <text evidence="1">The sequence shown here is derived from an EMBL/GenBank/DDBJ whole genome shotgun (WGS) entry which is preliminary data.</text>
</comment>
<organism evidence="1 2">
    <name type="scientific">Paraconiothyrium brasiliense</name>
    <dbReference type="NCBI Taxonomy" id="300254"/>
    <lineage>
        <taxon>Eukaryota</taxon>
        <taxon>Fungi</taxon>
        <taxon>Dikarya</taxon>
        <taxon>Ascomycota</taxon>
        <taxon>Pezizomycotina</taxon>
        <taxon>Dothideomycetes</taxon>
        <taxon>Pleosporomycetidae</taxon>
        <taxon>Pleosporales</taxon>
        <taxon>Massarineae</taxon>
        <taxon>Didymosphaeriaceae</taxon>
        <taxon>Paraconiothyrium</taxon>
    </lineage>
</organism>
<reference evidence="1 2" key="1">
    <citation type="submission" date="2024-02" db="EMBL/GenBank/DDBJ databases">
        <title>De novo assembly and annotation of 12 fungi associated with fruit tree decline syndrome in Ontario, Canada.</title>
        <authorList>
            <person name="Sulman M."/>
            <person name="Ellouze W."/>
            <person name="Ilyukhin E."/>
        </authorList>
    </citation>
    <scope>NUCLEOTIDE SEQUENCE [LARGE SCALE GENOMIC DNA]</scope>
    <source>
        <strain evidence="1 2">M42-189</strain>
    </source>
</reference>
<evidence type="ECO:0000313" key="2">
    <source>
        <dbReference type="Proteomes" id="UP001521785"/>
    </source>
</evidence>
<dbReference type="Proteomes" id="UP001521785">
    <property type="component" value="Unassembled WGS sequence"/>
</dbReference>
<accession>A0ABR3R5P5</accession>